<evidence type="ECO:0000313" key="2">
    <source>
        <dbReference type="Proteomes" id="UP000321570"/>
    </source>
</evidence>
<name>A0A564YLF3_HYMDI</name>
<keyword evidence="2" id="KW-1185">Reference proteome</keyword>
<reference evidence="1 2" key="1">
    <citation type="submission" date="2019-07" db="EMBL/GenBank/DDBJ databases">
        <authorList>
            <person name="Jastrzebski P J."/>
            <person name="Paukszto L."/>
            <person name="Jastrzebski P J."/>
        </authorList>
    </citation>
    <scope>NUCLEOTIDE SEQUENCE [LARGE SCALE GENOMIC DNA]</scope>
    <source>
        <strain evidence="1 2">WMS-il1</strain>
    </source>
</reference>
<dbReference type="EMBL" id="CABIJS010000277">
    <property type="protein sequence ID" value="VUZ48105.1"/>
    <property type="molecule type" value="Genomic_DNA"/>
</dbReference>
<proteinExistence type="predicted"/>
<dbReference type="Proteomes" id="UP000321570">
    <property type="component" value="Unassembled WGS sequence"/>
</dbReference>
<feature type="non-terminal residue" evidence="1">
    <location>
        <position position="135"/>
    </location>
</feature>
<evidence type="ECO:0000313" key="1">
    <source>
        <dbReference type="EMBL" id="VUZ48105.1"/>
    </source>
</evidence>
<gene>
    <name evidence="1" type="ORF">WMSIL1_LOCUS7529</name>
</gene>
<organism evidence="1 2">
    <name type="scientific">Hymenolepis diminuta</name>
    <name type="common">Rat tapeworm</name>
    <dbReference type="NCBI Taxonomy" id="6216"/>
    <lineage>
        <taxon>Eukaryota</taxon>
        <taxon>Metazoa</taxon>
        <taxon>Spiralia</taxon>
        <taxon>Lophotrochozoa</taxon>
        <taxon>Platyhelminthes</taxon>
        <taxon>Cestoda</taxon>
        <taxon>Eucestoda</taxon>
        <taxon>Cyclophyllidea</taxon>
        <taxon>Hymenolepididae</taxon>
        <taxon>Hymenolepis</taxon>
    </lineage>
</organism>
<accession>A0A564YLF3</accession>
<protein>
    <submittedName>
        <fullName evidence="1">Uncharacterized protein</fullName>
    </submittedName>
</protein>
<sequence length="135" mass="15171">MPSSSTEVKGQSFDQERLATFEYTENAAQVRIVNPERSKEENKFQIPEIECTNIFAFQNKLVFIGSLEIKNNPFTRRVDLMDLSTGQVSSLPDMINVVQSAVGVGTENEIFVFGKGIFLRSLPWFPNQLYEAASG</sequence>
<dbReference type="AlphaFoldDB" id="A0A564YLF3"/>